<protein>
    <recommendedName>
        <fullName evidence="6">Major facilitator superfamily (MFS) profile domain-containing protein</fullName>
    </recommendedName>
</protein>
<feature type="transmembrane region" description="Helical" evidence="5">
    <location>
        <begin position="280"/>
        <end position="302"/>
    </location>
</feature>
<dbReference type="EMBL" id="CAJNOT010002767">
    <property type="protein sequence ID" value="CAF1342207.1"/>
    <property type="molecule type" value="Genomic_DNA"/>
</dbReference>
<feature type="transmembrane region" description="Helical" evidence="5">
    <location>
        <begin position="345"/>
        <end position="367"/>
    </location>
</feature>
<dbReference type="PROSITE" id="PS50850">
    <property type="entry name" value="MFS"/>
    <property type="match status" value="1"/>
</dbReference>
<feature type="transmembrane region" description="Helical" evidence="5">
    <location>
        <begin position="585"/>
        <end position="603"/>
    </location>
</feature>
<dbReference type="Proteomes" id="UP000663864">
    <property type="component" value="Unassembled WGS sequence"/>
</dbReference>
<keyword evidence="2 5" id="KW-0812">Transmembrane</keyword>
<evidence type="ECO:0000313" key="8">
    <source>
        <dbReference type="EMBL" id="CAF3881769.1"/>
    </source>
</evidence>
<evidence type="ECO:0000256" key="5">
    <source>
        <dbReference type="SAM" id="Phobius"/>
    </source>
</evidence>
<reference evidence="7" key="1">
    <citation type="submission" date="2021-02" db="EMBL/GenBank/DDBJ databases">
        <authorList>
            <person name="Nowell W R."/>
        </authorList>
    </citation>
    <scope>NUCLEOTIDE SEQUENCE</scope>
</reference>
<name>A0A815GN48_9BILA</name>
<feature type="transmembrane region" description="Helical" evidence="5">
    <location>
        <begin position="373"/>
        <end position="391"/>
    </location>
</feature>
<dbReference type="GO" id="GO:0016020">
    <property type="term" value="C:membrane"/>
    <property type="evidence" value="ECO:0007669"/>
    <property type="project" value="UniProtKB-SubCell"/>
</dbReference>
<dbReference type="PANTHER" id="PTHR24064">
    <property type="entry name" value="SOLUTE CARRIER FAMILY 22 MEMBER"/>
    <property type="match status" value="1"/>
</dbReference>
<comment type="subcellular location">
    <subcellularLocation>
        <location evidence="1">Membrane</location>
        <topology evidence="1">Multi-pass membrane protein</topology>
    </subcellularLocation>
</comment>
<dbReference type="AlphaFoldDB" id="A0A815GN48"/>
<dbReference type="InterPro" id="IPR036259">
    <property type="entry name" value="MFS_trans_sf"/>
</dbReference>
<feature type="transmembrane region" description="Helical" evidence="5">
    <location>
        <begin position="314"/>
        <end position="333"/>
    </location>
</feature>
<evidence type="ECO:0000259" key="6">
    <source>
        <dbReference type="PROSITE" id="PS50850"/>
    </source>
</evidence>
<evidence type="ECO:0000313" key="9">
    <source>
        <dbReference type="Proteomes" id="UP000663864"/>
    </source>
</evidence>
<feature type="transmembrane region" description="Helical" evidence="5">
    <location>
        <begin position="552"/>
        <end position="573"/>
    </location>
</feature>
<gene>
    <name evidence="8" type="ORF">JBS370_LOCUS19880</name>
    <name evidence="7" type="ORF">ZHD862_LOCUS30108</name>
</gene>
<feature type="transmembrane region" description="Helical" evidence="5">
    <location>
        <begin position="43"/>
        <end position="68"/>
    </location>
</feature>
<feature type="transmembrane region" description="Helical" evidence="5">
    <location>
        <begin position="527"/>
        <end position="546"/>
    </location>
</feature>
<dbReference type="Pfam" id="PF00083">
    <property type="entry name" value="Sugar_tr"/>
    <property type="match status" value="1"/>
</dbReference>
<accession>A0A815GN48</accession>
<proteinExistence type="predicted"/>
<dbReference type="Gene3D" id="1.20.1250.20">
    <property type="entry name" value="MFS general substrate transporter like domains"/>
    <property type="match status" value="1"/>
</dbReference>
<organism evidence="7 9">
    <name type="scientific">Rotaria sordida</name>
    <dbReference type="NCBI Taxonomy" id="392033"/>
    <lineage>
        <taxon>Eukaryota</taxon>
        <taxon>Metazoa</taxon>
        <taxon>Spiralia</taxon>
        <taxon>Gnathifera</taxon>
        <taxon>Rotifera</taxon>
        <taxon>Eurotatoria</taxon>
        <taxon>Bdelloidea</taxon>
        <taxon>Philodinida</taxon>
        <taxon>Philodinidae</taxon>
        <taxon>Rotaria</taxon>
    </lineage>
</organism>
<keyword evidence="3 5" id="KW-1133">Transmembrane helix</keyword>
<dbReference type="SUPFAM" id="SSF103473">
    <property type="entry name" value="MFS general substrate transporter"/>
    <property type="match status" value="1"/>
</dbReference>
<dbReference type="Proteomes" id="UP000663836">
    <property type="component" value="Unassembled WGS sequence"/>
</dbReference>
<sequence>MSMPFPTKTLKCDGRRCRKCGKCRDHGVRAGAREGAAAGALSVGALVGVSVFLVAILGPFGVTGILIAMGGATLSTIGGATVGAGAGAAFGSVGAKFCGAGADPIDINTSLSSLASIAFSFDGILKKCGDLGRFQLIHYFFINFIALSAGIVSFYYIFGAAEPGHRCRLPENIWPNDTQYYPINSTHERLINSYIPKDKDGKIWEKCVRYTIENRSDTLVNCPNGWAYDRSIFGYTFTEEANLVCNSEPIKSWLATLFQCGGFSLLIIGTLADKFGRKRLIVIVVILLLITCLITQILMQWIPMTVHAKFGLLLINQFASGLIPPTFSLTFILMIELTSSAHTSLAGYCSLVSFTIGEVIVTLFAYLGKDWQILKWANTAFFALILPYLYFMPESPLYIYSKRQYARLTILLRRIATQNKRKEADWYPSYQDFIRKQPSALLDHDELTFFRQVHQILTQRSTVIKLLIIALLGFTELMLYIKISYGLAVMNISPYLGILIGAIVEAAGYVTGSLLISTKLARKNSFVLLMSLTIVCVLLIPIISPYSSTATIFIAQLGKYCISGAVAVSWIFVPELFPTSIRSSANGFFIAVSRIGAIVAPIIDTSVKTEHLPYTFYASSGLAVVVVLLSLILPETKDKPLDDIPMYARKQSILSTLSVHI</sequence>
<evidence type="ECO:0000256" key="1">
    <source>
        <dbReference type="ARBA" id="ARBA00004141"/>
    </source>
</evidence>
<feature type="transmembrane region" description="Helical" evidence="5">
    <location>
        <begin position="463"/>
        <end position="483"/>
    </location>
</feature>
<feature type="transmembrane region" description="Helical" evidence="5">
    <location>
        <begin position="495"/>
        <end position="515"/>
    </location>
</feature>
<feature type="transmembrane region" description="Helical" evidence="5">
    <location>
        <begin position="615"/>
        <end position="633"/>
    </location>
</feature>
<dbReference type="InterPro" id="IPR005828">
    <property type="entry name" value="MFS_sugar_transport-like"/>
</dbReference>
<comment type="caution">
    <text evidence="7">The sequence shown here is derived from an EMBL/GenBank/DDBJ whole genome shotgun (WGS) entry which is preliminary data.</text>
</comment>
<evidence type="ECO:0000256" key="3">
    <source>
        <dbReference type="ARBA" id="ARBA00022989"/>
    </source>
</evidence>
<feature type="transmembrane region" description="Helical" evidence="5">
    <location>
        <begin position="136"/>
        <end position="158"/>
    </location>
</feature>
<evidence type="ECO:0000256" key="4">
    <source>
        <dbReference type="ARBA" id="ARBA00023136"/>
    </source>
</evidence>
<evidence type="ECO:0000313" key="7">
    <source>
        <dbReference type="EMBL" id="CAF1342207.1"/>
    </source>
</evidence>
<keyword evidence="4 5" id="KW-0472">Membrane</keyword>
<evidence type="ECO:0000256" key="2">
    <source>
        <dbReference type="ARBA" id="ARBA00022692"/>
    </source>
</evidence>
<dbReference type="InterPro" id="IPR020846">
    <property type="entry name" value="MFS_dom"/>
</dbReference>
<feature type="domain" description="Major facilitator superfamily (MFS) profile" evidence="6">
    <location>
        <begin position="202"/>
        <end position="638"/>
    </location>
</feature>
<dbReference type="EMBL" id="CAJOBD010002434">
    <property type="protein sequence ID" value="CAF3881769.1"/>
    <property type="molecule type" value="Genomic_DNA"/>
</dbReference>
<dbReference type="GO" id="GO:0022857">
    <property type="term" value="F:transmembrane transporter activity"/>
    <property type="evidence" value="ECO:0007669"/>
    <property type="project" value="InterPro"/>
</dbReference>